<keyword evidence="3" id="KW-1185">Reference proteome</keyword>
<dbReference type="Proteomes" id="UP000593576">
    <property type="component" value="Unassembled WGS sequence"/>
</dbReference>
<proteinExistence type="predicted"/>
<dbReference type="AlphaFoldDB" id="A0A7J9MH99"/>
<evidence type="ECO:0000256" key="1">
    <source>
        <dbReference type="SAM" id="MobiDB-lite"/>
    </source>
</evidence>
<feature type="non-terminal residue" evidence="2">
    <location>
        <position position="1"/>
    </location>
</feature>
<protein>
    <submittedName>
        <fullName evidence="2">Uncharacterized protein</fullName>
    </submittedName>
</protein>
<evidence type="ECO:0000313" key="2">
    <source>
        <dbReference type="EMBL" id="MBA0870227.1"/>
    </source>
</evidence>
<feature type="compositionally biased region" description="Polar residues" evidence="1">
    <location>
        <begin position="18"/>
        <end position="27"/>
    </location>
</feature>
<gene>
    <name evidence="2" type="ORF">Goshw_009514</name>
</gene>
<feature type="region of interest" description="Disordered" evidence="1">
    <location>
        <begin position="18"/>
        <end position="63"/>
    </location>
</feature>
<dbReference type="EMBL" id="JABFAF010000011">
    <property type="protein sequence ID" value="MBA0870227.1"/>
    <property type="molecule type" value="Genomic_DNA"/>
</dbReference>
<accession>A0A7J9MH99</accession>
<evidence type="ECO:0000313" key="3">
    <source>
        <dbReference type="Proteomes" id="UP000593576"/>
    </source>
</evidence>
<name>A0A7J9MH99_GOSSC</name>
<organism evidence="2 3">
    <name type="scientific">Gossypium schwendimanii</name>
    <name type="common">Cotton</name>
    <dbReference type="NCBI Taxonomy" id="34291"/>
    <lineage>
        <taxon>Eukaryota</taxon>
        <taxon>Viridiplantae</taxon>
        <taxon>Streptophyta</taxon>
        <taxon>Embryophyta</taxon>
        <taxon>Tracheophyta</taxon>
        <taxon>Spermatophyta</taxon>
        <taxon>Magnoliopsida</taxon>
        <taxon>eudicotyledons</taxon>
        <taxon>Gunneridae</taxon>
        <taxon>Pentapetalae</taxon>
        <taxon>rosids</taxon>
        <taxon>malvids</taxon>
        <taxon>Malvales</taxon>
        <taxon>Malvaceae</taxon>
        <taxon>Malvoideae</taxon>
        <taxon>Gossypium</taxon>
    </lineage>
</organism>
<reference evidence="2 3" key="1">
    <citation type="journal article" date="2019" name="Genome Biol. Evol.">
        <title>Insights into the evolution of the New World diploid cottons (Gossypium, subgenus Houzingenia) based on genome sequencing.</title>
        <authorList>
            <person name="Grover C.E."/>
            <person name="Arick M.A. 2nd"/>
            <person name="Thrash A."/>
            <person name="Conover J.L."/>
            <person name="Sanders W.S."/>
            <person name="Peterson D.G."/>
            <person name="Frelichowski J.E."/>
            <person name="Scheffler J.A."/>
            <person name="Scheffler B.E."/>
            <person name="Wendel J.F."/>
        </authorList>
    </citation>
    <scope>NUCLEOTIDE SEQUENCE [LARGE SCALE GENOMIC DNA]</scope>
    <source>
        <strain evidence="2">1</strain>
        <tissue evidence="2">Leaf</tissue>
    </source>
</reference>
<sequence>ILRWTSIGRTQDVKTFKRLNNSTGRTESSIDTTLGSTDTTQTSINRTHSSVQGSFGMRSLSIS</sequence>
<feature type="compositionally biased region" description="Low complexity" evidence="1">
    <location>
        <begin position="29"/>
        <end position="44"/>
    </location>
</feature>
<comment type="caution">
    <text evidence="2">The sequence shown here is derived from an EMBL/GenBank/DDBJ whole genome shotgun (WGS) entry which is preliminary data.</text>
</comment>